<feature type="transmembrane region" description="Helical" evidence="5">
    <location>
        <begin position="12"/>
        <end position="30"/>
    </location>
</feature>
<dbReference type="SUPFAM" id="SSF161098">
    <property type="entry name" value="MetI-like"/>
    <property type="match status" value="1"/>
</dbReference>
<evidence type="ECO:0000256" key="4">
    <source>
        <dbReference type="ARBA" id="ARBA00023136"/>
    </source>
</evidence>
<keyword evidence="7" id="KW-1185">Reference proteome</keyword>
<dbReference type="Proteomes" id="UP000318405">
    <property type="component" value="Unassembled WGS sequence"/>
</dbReference>
<sequence length="90" mass="9634">MKPNRTALLGTLPYAVVVIGLLAVPVLAILQLSLQERSAGGIGGTSYTLANYARLLEPYYLDIIWQTVKLPLAATVIGRALRARSSPSAR</sequence>
<evidence type="ECO:0000313" key="7">
    <source>
        <dbReference type="Proteomes" id="UP000318405"/>
    </source>
</evidence>
<organism evidence="6 7">
    <name type="scientific">Verticiella sediminum</name>
    <dbReference type="NCBI Taxonomy" id="1247510"/>
    <lineage>
        <taxon>Bacteria</taxon>
        <taxon>Pseudomonadati</taxon>
        <taxon>Pseudomonadota</taxon>
        <taxon>Betaproteobacteria</taxon>
        <taxon>Burkholderiales</taxon>
        <taxon>Alcaligenaceae</taxon>
        <taxon>Verticiella</taxon>
    </lineage>
</organism>
<evidence type="ECO:0000256" key="1">
    <source>
        <dbReference type="ARBA" id="ARBA00004141"/>
    </source>
</evidence>
<keyword evidence="3 5" id="KW-1133">Transmembrane helix</keyword>
<keyword evidence="2 5" id="KW-0812">Transmembrane</keyword>
<evidence type="ECO:0000256" key="2">
    <source>
        <dbReference type="ARBA" id="ARBA00022692"/>
    </source>
</evidence>
<evidence type="ECO:0008006" key="8">
    <source>
        <dbReference type="Google" id="ProtNLM"/>
    </source>
</evidence>
<evidence type="ECO:0000256" key="5">
    <source>
        <dbReference type="SAM" id="Phobius"/>
    </source>
</evidence>
<gene>
    <name evidence="6" type="ORF">FOZ76_19570</name>
</gene>
<keyword evidence="4 5" id="KW-0472">Membrane</keyword>
<evidence type="ECO:0000313" key="6">
    <source>
        <dbReference type="EMBL" id="TSH90054.1"/>
    </source>
</evidence>
<dbReference type="AlphaFoldDB" id="A0A556AAY7"/>
<comment type="subcellular location">
    <subcellularLocation>
        <location evidence="1">Membrane</location>
        <topology evidence="1">Multi-pass membrane protein</topology>
    </subcellularLocation>
</comment>
<dbReference type="InterPro" id="IPR035906">
    <property type="entry name" value="MetI-like_sf"/>
</dbReference>
<comment type="caution">
    <text evidence="6">The sequence shown here is derived from an EMBL/GenBank/DDBJ whole genome shotgun (WGS) entry which is preliminary data.</text>
</comment>
<dbReference type="EMBL" id="VLTJ01000039">
    <property type="protein sequence ID" value="TSH90054.1"/>
    <property type="molecule type" value="Genomic_DNA"/>
</dbReference>
<proteinExistence type="predicted"/>
<accession>A0A556AAY7</accession>
<dbReference type="Gene3D" id="1.10.3720.10">
    <property type="entry name" value="MetI-like"/>
    <property type="match status" value="1"/>
</dbReference>
<evidence type="ECO:0000256" key="3">
    <source>
        <dbReference type="ARBA" id="ARBA00022989"/>
    </source>
</evidence>
<dbReference type="OrthoDB" id="7056428at2"/>
<protein>
    <recommendedName>
        <fullName evidence="8">Sugar ABC transporter permease</fullName>
    </recommendedName>
</protein>
<dbReference type="RefSeq" id="WP_143949968.1">
    <property type="nucleotide sequence ID" value="NZ_BAABMB010000003.1"/>
</dbReference>
<name>A0A556AAY7_9BURK</name>
<dbReference type="GO" id="GO:0016020">
    <property type="term" value="C:membrane"/>
    <property type="evidence" value="ECO:0007669"/>
    <property type="project" value="UniProtKB-SubCell"/>
</dbReference>
<reference evidence="6 7" key="1">
    <citation type="submission" date="2019-07" db="EMBL/GenBank/DDBJ databases">
        <title>Qingshengfaniella alkalisoli gen. nov., sp. nov., isolated from saline soil.</title>
        <authorList>
            <person name="Xu L."/>
            <person name="Huang X.-X."/>
            <person name="Sun J.-Q."/>
        </authorList>
    </citation>
    <scope>NUCLEOTIDE SEQUENCE [LARGE SCALE GENOMIC DNA]</scope>
    <source>
        <strain evidence="6 7">DSM 27279</strain>
    </source>
</reference>